<dbReference type="InterPro" id="IPR027417">
    <property type="entry name" value="P-loop_NTPase"/>
</dbReference>
<dbReference type="RefSeq" id="WP_019470426.1">
    <property type="nucleotide sequence ID" value="NZ_CP010979.1"/>
</dbReference>
<name>A0AAU8SAX0_PSEPU</name>
<organism evidence="1 2">
    <name type="scientific">Pseudomonas putida S13.1.2</name>
    <dbReference type="NCBI Taxonomy" id="1384061"/>
    <lineage>
        <taxon>Bacteria</taxon>
        <taxon>Pseudomonadati</taxon>
        <taxon>Pseudomonadota</taxon>
        <taxon>Gammaproteobacteria</taxon>
        <taxon>Pseudomonadales</taxon>
        <taxon>Pseudomonadaceae</taxon>
        <taxon>Pseudomonas</taxon>
    </lineage>
</organism>
<evidence type="ECO:0000313" key="2">
    <source>
        <dbReference type="Proteomes" id="UP000033260"/>
    </source>
</evidence>
<gene>
    <name evidence="1" type="ORF">N805_25750</name>
</gene>
<evidence type="ECO:0008006" key="3">
    <source>
        <dbReference type="Google" id="ProtNLM"/>
    </source>
</evidence>
<dbReference type="SUPFAM" id="SSF52540">
    <property type="entry name" value="P-loop containing nucleoside triphosphate hydrolases"/>
    <property type="match status" value="1"/>
</dbReference>
<accession>A0AAU8SAX0</accession>
<protein>
    <recommendedName>
        <fullName evidence="3">Dynamin family protein</fullName>
    </recommendedName>
</protein>
<reference evidence="1 2" key="1">
    <citation type="submission" date="2015-02" db="EMBL/GenBank/DDBJ databases">
        <title>Complete Genome Sequencing of Pseudomonas putida S13.1.2.</title>
        <authorList>
            <person name="Chong T.M."/>
            <person name="Chan K.G."/>
            <person name="Dessaux Y."/>
        </authorList>
    </citation>
    <scope>NUCLEOTIDE SEQUENCE [LARGE SCALE GENOMIC DNA]</scope>
    <source>
        <strain evidence="1 2">S13.1.2</strain>
    </source>
</reference>
<proteinExistence type="predicted"/>
<dbReference type="EMBL" id="CP010979">
    <property type="protein sequence ID" value="AJQ50432.1"/>
    <property type="molecule type" value="Genomic_DNA"/>
</dbReference>
<evidence type="ECO:0000313" key="1">
    <source>
        <dbReference type="EMBL" id="AJQ50432.1"/>
    </source>
</evidence>
<dbReference type="Proteomes" id="UP000033260">
    <property type="component" value="Chromosome"/>
</dbReference>
<sequence>MKAPLIKDMETAVAGVLKISAELKTRSNPRPALVSILRKLRIARELSSVYYICVAGSQSAGKTRLLRELYNLGEGWLADNQGRGERIPVFILEKDCDIPYAVVVKYDAQGNEQEEEISQEAFRALISGYDNSGDLDCLFPKLYVPRRYFDGQRCGFVLLPGYEMLNPENVEWQGLMRHTLVHSLGSILVTDRTRVADNSQKQILNDLVARYFPDRKPAIAVTKTETLTSEQIDELAGTVSEVFQIRSDEQDRVIFTGVGDEAYRSAWTNQLIHVINKYALSAGGSDAGRLRELEKLLDTELATVKAALESELDAQSISEHLTERQAERMREVFTTASERYRNRYAKRLREHTMNYLGQVKEIAEERYNKEEETITNKLRHAANFLTLQSGQNETRFRSRIIDCWCNGTSTLQSPLESDYLAISDMSSKELGIQEIKSTELAAIKHEGLNKLLGYEGASLEVLAVGTQELQHDLRLLLSKGSTTTNDVERFKAKHVEEVLKALPAMTMEYFRLNQAVAIRTPELARTELEAFDFGKLASSIQQDLPKVTASAKPLLNTLAAILAVDVVIDGSIDTIPAIAGTLTGGQTAAASLGASLSMAAAGAITLGFIAYRGATEIQRYDAARKGFIAESLNQFAEAHIKKGLELYDDLMETLEERLVRNLRVAYGLGADLTVKDALARGLTRLEHARVNMVKAIDDAQSRHVA</sequence>
<dbReference type="AlphaFoldDB" id="A0AAU8SAX0"/>